<feature type="domain" description="Integrase catalytic" evidence="4">
    <location>
        <begin position="1305"/>
        <end position="1420"/>
    </location>
</feature>
<evidence type="ECO:0000259" key="3">
    <source>
        <dbReference type="PROSITE" id="PS50158"/>
    </source>
</evidence>
<feature type="region of interest" description="Disordered" evidence="2">
    <location>
        <begin position="1698"/>
        <end position="1730"/>
    </location>
</feature>
<feature type="region of interest" description="Disordered" evidence="2">
    <location>
        <begin position="1616"/>
        <end position="1637"/>
    </location>
</feature>
<feature type="compositionally biased region" description="Basic and acidic residues" evidence="2">
    <location>
        <begin position="1192"/>
        <end position="1201"/>
    </location>
</feature>
<dbReference type="InterPro" id="IPR012337">
    <property type="entry name" value="RNaseH-like_sf"/>
</dbReference>
<dbReference type="GO" id="GO:0008270">
    <property type="term" value="F:zinc ion binding"/>
    <property type="evidence" value="ECO:0007669"/>
    <property type="project" value="UniProtKB-KW"/>
</dbReference>
<feature type="region of interest" description="Disordered" evidence="2">
    <location>
        <begin position="1191"/>
        <end position="1210"/>
    </location>
</feature>
<feature type="region of interest" description="Disordered" evidence="2">
    <location>
        <begin position="1"/>
        <end position="41"/>
    </location>
</feature>
<dbReference type="InterPro" id="IPR013103">
    <property type="entry name" value="RVT_2"/>
</dbReference>
<dbReference type="PROSITE" id="PS50158">
    <property type="entry name" value="ZF_CCHC"/>
    <property type="match status" value="1"/>
</dbReference>
<evidence type="ECO:0000313" key="7">
    <source>
        <dbReference type="Proteomes" id="UP001152797"/>
    </source>
</evidence>
<organism evidence="5">
    <name type="scientific">Cladocopium goreaui</name>
    <dbReference type="NCBI Taxonomy" id="2562237"/>
    <lineage>
        <taxon>Eukaryota</taxon>
        <taxon>Sar</taxon>
        <taxon>Alveolata</taxon>
        <taxon>Dinophyceae</taxon>
        <taxon>Suessiales</taxon>
        <taxon>Symbiodiniaceae</taxon>
        <taxon>Cladocopium</taxon>
    </lineage>
</organism>
<dbReference type="EMBL" id="CAMXCT010003334">
    <property type="protein sequence ID" value="CAI4003781.1"/>
    <property type="molecule type" value="Genomic_DNA"/>
</dbReference>
<keyword evidence="1" id="KW-0863">Zinc-finger</keyword>
<feature type="compositionally biased region" description="Basic and acidic residues" evidence="2">
    <location>
        <begin position="108"/>
        <end position="145"/>
    </location>
</feature>
<dbReference type="Proteomes" id="UP001152797">
    <property type="component" value="Unassembled WGS sequence"/>
</dbReference>
<feature type="compositionally biased region" description="Polar residues" evidence="2">
    <location>
        <begin position="21"/>
        <end position="33"/>
    </location>
</feature>
<reference evidence="5" key="1">
    <citation type="submission" date="2022-10" db="EMBL/GenBank/DDBJ databases">
        <authorList>
            <person name="Chen Y."/>
            <person name="Dougan E. K."/>
            <person name="Chan C."/>
            <person name="Rhodes N."/>
            <person name="Thang M."/>
        </authorList>
    </citation>
    <scope>NUCLEOTIDE SEQUENCE</scope>
</reference>
<feature type="region of interest" description="Disordered" evidence="2">
    <location>
        <begin position="1776"/>
        <end position="1795"/>
    </location>
</feature>
<dbReference type="GO" id="GO:0003676">
    <property type="term" value="F:nucleic acid binding"/>
    <property type="evidence" value="ECO:0007669"/>
    <property type="project" value="InterPro"/>
</dbReference>
<dbReference type="SMART" id="SM00343">
    <property type="entry name" value="ZnF_C2HC"/>
    <property type="match status" value="1"/>
</dbReference>
<proteinExistence type="predicted"/>
<dbReference type="GO" id="GO:0015074">
    <property type="term" value="P:DNA integration"/>
    <property type="evidence" value="ECO:0007669"/>
    <property type="project" value="InterPro"/>
</dbReference>
<dbReference type="InterPro" id="IPR001584">
    <property type="entry name" value="Integrase_cat-core"/>
</dbReference>
<protein>
    <submittedName>
        <fullName evidence="6">Transposon Ty4-H Gag-Pol polyprotein (TY4A-TY4B) (Transposon Ty4 TYA-TYB polyprotein)</fullName>
    </submittedName>
</protein>
<dbReference type="EMBL" id="CAMXCT030003334">
    <property type="protein sequence ID" value="CAL4791093.1"/>
    <property type="molecule type" value="Genomic_DNA"/>
</dbReference>
<comment type="caution">
    <text evidence="5">The sequence shown here is derived from an EMBL/GenBank/DDBJ whole genome shotgun (WGS) entry which is preliminary data.</text>
</comment>
<dbReference type="InterPro" id="IPR036397">
    <property type="entry name" value="RNaseH_sf"/>
</dbReference>
<feature type="compositionally biased region" description="Basic and acidic residues" evidence="2">
    <location>
        <begin position="156"/>
        <end position="168"/>
    </location>
</feature>
<dbReference type="Gene3D" id="4.10.60.10">
    <property type="entry name" value="Zinc finger, CCHC-type"/>
    <property type="match status" value="1"/>
</dbReference>
<evidence type="ECO:0000256" key="1">
    <source>
        <dbReference type="PROSITE-ProRule" id="PRU00047"/>
    </source>
</evidence>
<dbReference type="EMBL" id="CAMXCT020003334">
    <property type="protein sequence ID" value="CAL1157156.1"/>
    <property type="molecule type" value="Genomic_DNA"/>
</dbReference>
<name>A0A9P1D869_9DINO</name>
<feature type="region of interest" description="Disordered" evidence="2">
    <location>
        <begin position="379"/>
        <end position="403"/>
    </location>
</feature>
<gene>
    <name evidence="5" type="ORF">C1SCF055_LOCUS29621</name>
</gene>
<dbReference type="Pfam" id="PF07727">
    <property type="entry name" value="RVT_2"/>
    <property type="match status" value="1"/>
</dbReference>
<dbReference type="Pfam" id="PF00098">
    <property type="entry name" value="zf-CCHC"/>
    <property type="match status" value="1"/>
</dbReference>
<feature type="domain" description="CCHC-type" evidence="3">
    <location>
        <begin position="455"/>
        <end position="471"/>
    </location>
</feature>
<evidence type="ECO:0000313" key="5">
    <source>
        <dbReference type="EMBL" id="CAI4003781.1"/>
    </source>
</evidence>
<sequence>MGELRYGVESFEGPAEGAEVSDSSGWANRSWGSHRSRGDQRAEVENYDIASNASYDSSNVSWWRTDDRWSYGSWGNSSSDSRENWTYVTRREWPGWDRSDPWHRWHEEGHHSRDSGQVHRLGEPERRGSDREGHQGESEGDDGPKGELPSGNVVSVHDKADKEEEKKLTGKPSNSYPPVFRARQGENHRDWKRAVRFWLHGEGHQLPVALIGPRVMVQLRDRAAQLVKHLEPEHVNCKEGLDKIFETLEQSPIVRLSEKHRVDWHRKRLLNLTRLAGESLESYITRAGLYRDQLQGLDASLTMGERFFVGHLLDHARLTRRDKAMIKTHAVKEDEVAITGAMMELSSELEGEQGFPIGQAEAQVSGNQGEEHLVQRGMADVEAATSASREGLPEEAPGDESCEELEGAPMDVLHAEHEALALQYKAKQKMAEVKKLRNFYRRSESDSKKGNKGGKCFVCDEAGHYARDCPKVKAALATNPVLVTTSAAKGHAQEDHEWGLLEELCRSQHATDLPASGAYMVLMGCNAGGIKVSPKSNASSTMNPFETWWNMKELSRKVILDLGCMRNVVGVQWANDVVQEWQHHNRWFKVLPEEEVFRFGDGNTLKSKYRLQLEATFGGKRICLAFSVVGGPCPPLLSKQSHTILGVQLDTSQHTLSSRKLKVKNYGLQETQAGHYTMRIDEFHLLDDVWHVPQDFVMDSDLEDMFTMSVDSNDREVFGLKLARECRPRAPLDGHESFVMTIPEDLLGAQQEEAVRLSDPRECTRKQAPQNMDVEPKRRDRGAAARAEALRGTPKATPAPKRKQPVRLQRGLPPSEDEDESVELVESSNIQGLTMEEMKMICKRREKQQAAAQQRLATQALTGWEDVLMEEAGVAAEGEDGGADRVEGEGFMEEESEVAEPPSELRSGVTVGSLRGDETAASEHGLPRPGSWTRVIPQRGLIQRFKQAVTEAKQRHVAVTKMQYMREHYLVLELFAGCARLTSMARSRDGWETMDPVDLRNAATRKQVLKSIQIMKPDLVTMSPRCGPWSQLQRIKPNVDKVMEDRQADIPLWRFCREVWDEQDKHGRLALTENPFQSAALTMDFMMERPHLHRAKVPQCAFGLKDVISGKPHQKYTAFDVNDEDMCEALLVNAVCNHTPEEHQPIEGNVYYEGRWQRRSALASKWPPELCEHILQAAEKAWENCDAQAPRKLTESREPGKSHYVMPVEPFPTPEGELRKQLEKADWRGGQYDYVFFEGLARQGPHKIRQALAHLHVVLGHPSQERLVRMLLVSGTSPKIIEMVKGLRCQICQAVRPPGAEPKVSAHRPTRFGEKVLADSFFIWDSKGERFDVTHLIGGLTEFHTGNVSKQVGAEITADLLQNKWCGILGAPEVLQTDGGKEFEDVVHRLSRLLGFRHEVVPPGAKWRQGQVERHGAVIKLMMMRVILTHQIEGLEEVGGAVTGRNTAVPTSILEQLCSGQVKCTINDELQVNEALRRAERIRAAAVDSFNWVDSSEALRKALNCRSRPPKLENLQEGMTVYVHEPPPSRRGQHRRLQDHSSWDGPGLMVCVEKQDGAPRRVWVRLRAKVRSFPLEKIRLATPDEMLGSQYVIQAMNEVMGEIKDGKLPLEENRREATLRPAPPAPAGAQRRGSNMDRDFMLDDQEAALRARQVRRLEIQNDLQDSVRRALSSSSGSNATSVALVRGLQPEERAELLEEDDGMAPLPDDSAVESDAPMAEEGGPEPSEMGFQQKKQLFEEISKSGKGVPSKLTEARLRSGMATASSQLKSIKKMIRKSRQGQLQQEARRRRSDRQMASSLVMYAESVDQQCEKVWTETSQEMELQEAFWAKPEIEEQAVKEIQEQIETRDIEHGADVVRSQILTGKARVEMQWQKLDERWRAAFKDPILKAIQIYFDHDALEGVPKDKYVDPKRRAESLVLGGHKDPDMGRYTTMAPTAALLAHNLINWVSVQMGWIVHYEDVSSAFLQGKHLPPEREVYVRLPKGYPEYVEAFIREKLGEMFRQDLLKLTKGGFGLPESPRLWYLEHSDVLKVCGMNELSLLPGVFAAFHDDGTLRAVACIHVDDTRYAGDHTSQQIWDEVHRRLRFGKLRKATDGWTKFCGRWERQNVNTLEFEYTMNDYAKNLKKMIIRKTSDNTITQEEHREMASWIGQLNWMSRQGRYDLSYGVSHVQQAASKLGREALEWLNKVIYRAKQEQIQVVRKLDDWRNFVVISASDASYGGQPGGHSQGGVVVGLADASILEGKAKICIVEAASMKIQRIVRCSMSAEVSMAATAFEHGDFVRAALSELLHKDFCLKKWKLWGSKWPHYLVMDAKTGFDVLTNESQTTDRKIQIDLAVLKQALMEGQTQTFVKWVPGHHIISDSLTKWYGNGALVNPCFLPCTMVPNSFGS</sequence>
<keyword evidence="7" id="KW-1185">Reference proteome</keyword>
<dbReference type="Gene3D" id="3.30.420.10">
    <property type="entry name" value="Ribonuclease H-like superfamily/Ribonuclease H"/>
    <property type="match status" value="1"/>
</dbReference>
<dbReference type="InterPro" id="IPR036875">
    <property type="entry name" value="Znf_CCHC_sf"/>
</dbReference>
<keyword evidence="1" id="KW-0479">Metal-binding</keyword>
<keyword evidence="1" id="KW-0862">Zinc</keyword>
<evidence type="ECO:0000313" key="6">
    <source>
        <dbReference type="EMBL" id="CAL4791093.1"/>
    </source>
</evidence>
<dbReference type="PROSITE" id="PS50994">
    <property type="entry name" value="INTEGRASE"/>
    <property type="match status" value="1"/>
</dbReference>
<reference evidence="6 7" key="2">
    <citation type="submission" date="2024-05" db="EMBL/GenBank/DDBJ databases">
        <authorList>
            <person name="Chen Y."/>
            <person name="Shah S."/>
            <person name="Dougan E. K."/>
            <person name="Thang M."/>
            <person name="Chan C."/>
        </authorList>
    </citation>
    <scope>NUCLEOTIDE SEQUENCE [LARGE SCALE GENOMIC DNA]</scope>
</reference>
<dbReference type="SUPFAM" id="SSF57756">
    <property type="entry name" value="Retrovirus zinc finger-like domains"/>
    <property type="match status" value="1"/>
</dbReference>
<feature type="compositionally biased region" description="Basic and acidic residues" evidence="2">
    <location>
        <begin position="753"/>
        <end position="765"/>
    </location>
</feature>
<feature type="region of interest" description="Disordered" evidence="2">
    <location>
        <begin position="108"/>
        <end position="181"/>
    </location>
</feature>
<evidence type="ECO:0000256" key="2">
    <source>
        <dbReference type="SAM" id="MobiDB-lite"/>
    </source>
</evidence>
<evidence type="ECO:0000259" key="4">
    <source>
        <dbReference type="PROSITE" id="PS50994"/>
    </source>
</evidence>
<dbReference type="SUPFAM" id="SSF53098">
    <property type="entry name" value="Ribonuclease H-like"/>
    <property type="match status" value="1"/>
</dbReference>
<dbReference type="OrthoDB" id="2286242at2759"/>
<dbReference type="InterPro" id="IPR001878">
    <property type="entry name" value="Znf_CCHC"/>
</dbReference>
<feature type="compositionally biased region" description="Basic and acidic residues" evidence="2">
    <location>
        <begin position="774"/>
        <end position="783"/>
    </location>
</feature>
<accession>A0A9P1D869</accession>
<feature type="region of interest" description="Disordered" evidence="2">
    <location>
        <begin position="752"/>
        <end position="826"/>
    </location>
</feature>